<feature type="compositionally biased region" description="Low complexity" evidence="1">
    <location>
        <begin position="40"/>
        <end position="52"/>
    </location>
</feature>
<dbReference type="KEGG" id="dmo:Dmoj_GI25771"/>
<keyword evidence="2" id="KW-0732">Signal</keyword>
<protein>
    <recommendedName>
        <fullName evidence="5">Acp21a</fullName>
    </recommendedName>
</protein>
<evidence type="ECO:0008006" key="5">
    <source>
        <dbReference type="Google" id="ProtNLM"/>
    </source>
</evidence>
<gene>
    <name evidence="3" type="primary">Dmoj\GI25771</name>
    <name evidence="3" type="ORF">Dmoj_GI25771</name>
</gene>
<feature type="signal peptide" evidence="2">
    <location>
        <begin position="1"/>
        <end position="21"/>
    </location>
</feature>
<dbReference type="InParanoid" id="A0A0Q9XFL7"/>
<name>A0A0Q9XFL7_DROMO</name>
<feature type="region of interest" description="Disordered" evidence="1">
    <location>
        <begin position="40"/>
        <end position="69"/>
    </location>
</feature>
<dbReference type="AlphaFoldDB" id="A0A0Q9XFL7"/>
<accession>A0A0Q9XFL7</accession>
<evidence type="ECO:0000256" key="1">
    <source>
        <dbReference type="SAM" id="MobiDB-lite"/>
    </source>
</evidence>
<dbReference type="EMBL" id="CH933806">
    <property type="protein sequence ID" value="KRG02355.1"/>
    <property type="molecule type" value="Genomic_DNA"/>
</dbReference>
<dbReference type="Proteomes" id="UP000009192">
    <property type="component" value="Unassembled WGS sequence"/>
</dbReference>
<evidence type="ECO:0000313" key="3">
    <source>
        <dbReference type="EMBL" id="KRG02355.1"/>
    </source>
</evidence>
<sequence length="69" mass="7129">MKPAIFYTIVLLGLGLVPIEARSNDDGGISKNYLVLTKSSLPDPSPRSDSTPVGDEVSLGGTSLKVLAG</sequence>
<organism evidence="3 4">
    <name type="scientific">Drosophila mojavensis</name>
    <name type="common">Fruit fly</name>
    <dbReference type="NCBI Taxonomy" id="7230"/>
    <lineage>
        <taxon>Eukaryota</taxon>
        <taxon>Metazoa</taxon>
        <taxon>Ecdysozoa</taxon>
        <taxon>Arthropoda</taxon>
        <taxon>Hexapoda</taxon>
        <taxon>Insecta</taxon>
        <taxon>Pterygota</taxon>
        <taxon>Neoptera</taxon>
        <taxon>Endopterygota</taxon>
        <taxon>Diptera</taxon>
        <taxon>Brachycera</taxon>
        <taxon>Muscomorpha</taxon>
        <taxon>Ephydroidea</taxon>
        <taxon>Drosophilidae</taxon>
        <taxon>Drosophila</taxon>
    </lineage>
</organism>
<reference evidence="3 4" key="1">
    <citation type="journal article" date="2007" name="Nature">
        <title>Evolution of genes and genomes on the Drosophila phylogeny.</title>
        <authorList>
            <consortium name="Drosophila 12 Genomes Consortium"/>
            <person name="Clark A.G."/>
            <person name="Eisen M.B."/>
            <person name="Smith D.R."/>
            <person name="Bergman C.M."/>
            <person name="Oliver B."/>
            <person name="Markow T.A."/>
            <person name="Kaufman T.C."/>
            <person name="Kellis M."/>
            <person name="Gelbart W."/>
            <person name="Iyer V.N."/>
            <person name="Pollard D.A."/>
            <person name="Sackton T.B."/>
            <person name="Larracuente A.M."/>
            <person name="Singh N.D."/>
            <person name="Abad J.P."/>
            <person name="Abt D.N."/>
            <person name="Adryan B."/>
            <person name="Aguade M."/>
            <person name="Akashi H."/>
            <person name="Anderson W.W."/>
            <person name="Aquadro C.F."/>
            <person name="Ardell D.H."/>
            <person name="Arguello R."/>
            <person name="Artieri C.G."/>
            <person name="Barbash D.A."/>
            <person name="Barker D."/>
            <person name="Barsanti P."/>
            <person name="Batterham P."/>
            <person name="Batzoglou S."/>
            <person name="Begun D."/>
            <person name="Bhutkar A."/>
            <person name="Blanco E."/>
            <person name="Bosak S.A."/>
            <person name="Bradley R.K."/>
            <person name="Brand A.D."/>
            <person name="Brent M.R."/>
            <person name="Brooks A.N."/>
            <person name="Brown R.H."/>
            <person name="Butlin R.K."/>
            <person name="Caggese C."/>
            <person name="Calvi B.R."/>
            <person name="Bernardo de Carvalho A."/>
            <person name="Caspi A."/>
            <person name="Castrezana S."/>
            <person name="Celniker S.E."/>
            <person name="Chang J.L."/>
            <person name="Chapple C."/>
            <person name="Chatterji S."/>
            <person name="Chinwalla A."/>
            <person name="Civetta A."/>
            <person name="Clifton S.W."/>
            <person name="Comeron J.M."/>
            <person name="Costello J.C."/>
            <person name="Coyne J.A."/>
            <person name="Daub J."/>
            <person name="David R.G."/>
            <person name="Delcher A.L."/>
            <person name="Delehaunty K."/>
            <person name="Do C.B."/>
            <person name="Ebling H."/>
            <person name="Edwards K."/>
            <person name="Eickbush T."/>
            <person name="Evans J.D."/>
            <person name="Filipski A."/>
            <person name="Findeiss S."/>
            <person name="Freyhult E."/>
            <person name="Fulton L."/>
            <person name="Fulton R."/>
            <person name="Garcia A.C."/>
            <person name="Gardiner A."/>
            <person name="Garfield D.A."/>
            <person name="Garvin B.E."/>
            <person name="Gibson G."/>
            <person name="Gilbert D."/>
            <person name="Gnerre S."/>
            <person name="Godfrey J."/>
            <person name="Good R."/>
            <person name="Gotea V."/>
            <person name="Gravely B."/>
            <person name="Greenberg A.J."/>
            <person name="Griffiths-Jones S."/>
            <person name="Gross S."/>
            <person name="Guigo R."/>
            <person name="Gustafson E.A."/>
            <person name="Haerty W."/>
            <person name="Hahn M.W."/>
            <person name="Halligan D.L."/>
            <person name="Halpern A.L."/>
            <person name="Halter G.M."/>
            <person name="Han M.V."/>
            <person name="Heger A."/>
            <person name="Hillier L."/>
            <person name="Hinrichs A.S."/>
            <person name="Holmes I."/>
            <person name="Hoskins R.A."/>
            <person name="Hubisz M.J."/>
            <person name="Hultmark D."/>
            <person name="Huntley M.A."/>
            <person name="Jaffe D.B."/>
            <person name="Jagadeeshan S."/>
            <person name="Jeck W.R."/>
            <person name="Johnson J."/>
            <person name="Jones C.D."/>
            <person name="Jordan W.C."/>
            <person name="Karpen G.H."/>
            <person name="Kataoka E."/>
            <person name="Keightley P.D."/>
            <person name="Kheradpour P."/>
            <person name="Kirkness E.F."/>
            <person name="Koerich L.B."/>
            <person name="Kristiansen K."/>
            <person name="Kudrna D."/>
            <person name="Kulathinal R.J."/>
            <person name="Kumar S."/>
            <person name="Kwok R."/>
            <person name="Lander E."/>
            <person name="Langley C.H."/>
            <person name="Lapoint R."/>
            <person name="Lazzaro B.P."/>
            <person name="Lee S.J."/>
            <person name="Levesque L."/>
            <person name="Li R."/>
            <person name="Lin C.F."/>
            <person name="Lin M.F."/>
            <person name="Lindblad-Toh K."/>
            <person name="Llopart A."/>
            <person name="Long M."/>
            <person name="Low L."/>
            <person name="Lozovsky E."/>
            <person name="Lu J."/>
            <person name="Luo M."/>
            <person name="Machado C.A."/>
            <person name="Makalowski W."/>
            <person name="Marzo M."/>
            <person name="Matsuda M."/>
            <person name="Matzkin L."/>
            <person name="McAllister B."/>
            <person name="McBride C.S."/>
            <person name="McKernan B."/>
            <person name="McKernan K."/>
            <person name="Mendez-Lago M."/>
            <person name="Minx P."/>
            <person name="Mollenhauer M.U."/>
            <person name="Montooth K."/>
            <person name="Mount S.M."/>
            <person name="Mu X."/>
            <person name="Myers E."/>
            <person name="Negre B."/>
            <person name="Newfeld S."/>
            <person name="Nielsen R."/>
            <person name="Noor M.A."/>
            <person name="O'Grady P."/>
            <person name="Pachter L."/>
            <person name="Papaceit M."/>
            <person name="Parisi M.J."/>
            <person name="Parisi M."/>
            <person name="Parts L."/>
            <person name="Pedersen J.S."/>
            <person name="Pesole G."/>
            <person name="Phillippy A.M."/>
            <person name="Ponting C.P."/>
            <person name="Pop M."/>
            <person name="Porcelli D."/>
            <person name="Powell J.R."/>
            <person name="Prohaska S."/>
            <person name="Pruitt K."/>
            <person name="Puig M."/>
            <person name="Quesneville H."/>
            <person name="Ram K.R."/>
            <person name="Rand D."/>
            <person name="Rasmussen M.D."/>
            <person name="Reed L.K."/>
            <person name="Reenan R."/>
            <person name="Reily A."/>
            <person name="Remington K.A."/>
            <person name="Rieger T.T."/>
            <person name="Ritchie M.G."/>
            <person name="Robin C."/>
            <person name="Rogers Y.H."/>
            <person name="Rohde C."/>
            <person name="Rozas J."/>
            <person name="Rubenfield M.J."/>
            <person name="Ruiz A."/>
            <person name="Russo S."/>
            <person name="Salzberg S.L."/>
            <person name="Sanchez-Gracia A."/>
            <person name="Saranga D.J."/>
            <person name="Sato H."/>
            <person name="Schaeffer S.W."/>
            <person name="Schatz M.C."/>
            <person name="Schlenke T."/>
            <person name="Schwartz R."/>
            <person name="Segarra C."/>
            <person name="Singh R.S."/>
            <person name="Sirot L."/>
            <person name="Sirota M."/>
            <person name="Sisneros N.B."/>
            <person name="Smith C.D."/>
            <person name="Smith T.F."/>
            <person name="Spieth J."/>
            <person name="Stage D.E."/>
            <person name="Stark A."/>
            <person name="Stephan W."/>
            <person name="Strausberg R.L."/>
            <person name="Strempel S."/>
            <person name="Sturgill D."/>
            <person name="Sutton G."/>
            <person name="Sutton G.G."/>
            <person name="Tao W."/>
            <person name="Teichmann S."/>
            <person name="Tobari Y.N."/>
            <person name="Tomimura Y."/>
            <person name="Tsolas J.M."/>
            <person name="Valente V.L."/>
            <person name="Venter E."/>
            <person name="Venter J.C."/>
            <person name="Vicario S."/>
            <person name="Vieira F.G."/>
            <person name="Vilella A.J."/>
            <person name="Villasante A."/>
            <person name="Walenz B."/>
            <person name="Wang J."/>
            <person name="Wasserman M."/>
            <person name="Watts T."/>
            <person name="Wilson D."/>
            <person name="Wilson R.K."/>
            <person name="Wing R.A."/>
            <person name="Wolfner M.F."/>
            <person name="Wong A."/>
            <person name="Wong G.K."/>
            <person name="Wu C.I."/>
            <person name="Wu G."/>
            <person name="Yamamoto D."/>
            <person name="Yang H.P."/>
            <person name="Yang S.P."/>
            <person name="Yorke J.A."/>
            <person name="Yoshida K."/>
            <person name="Zdobnov E."/>
            <person name="Zhang P."/>
            <person name="Zhang Y."/>
            <person name="Zimin A.V."/>
            <person name="Baldwin J."/>
            <person name="Abdouelleil A."/>
            <person name="Abdulkadir J."/>
            <person name="Abebe A."/>
            <person name="Abera B."/>
            <person name="Abreu J."/>
            <person name="Acer S.C."/>
            <person name="Aftuck L."/>
            <person name="Alexander A."/>
            <person name="An P."/>
            <person name="Anderson E."/>
            <person name="Anderson S."/>
            <person name="Arachi H."/>
            <person name="Azer M."/>
            <person name="Bachantsang P."/>
            <person name="Barry A."/>
            <person name="Bayul T."/>
            <person name="Berlin A."/>
            <person name="Bessette D."/>
            <person name="Bloom T."/>
            <person name="Blye J."/>
            <person name="Boguslavskiy L."/>
            <person name="Bonnet C."/>
            <person name="Boukhgalter B."/>
            <person name="Bourzgui I."/>
            <person name="Brown A."/>
            <person name="Cahill P."/>
            <person name="Channer S."/>
            <person name="Cheshatsang Y."/>
            <person name="Chuda L."/>
            <person name="Citroen M."/>
            <person name="Collymore A."/>
            <person name="Cooke P."/>
            <person name="Costello M."/>
            <person name="D'Aco K."/>
            <person name="Daza R."/>
            <person name="De Haan G."/>
            <person name="DeGray S."/>
            <person name="DeMaso C."/>
            <person name="Dhargay N."/>
            <person name="Dooley K."/>
            <person name="Dooley E."/>
            <person name="Doricent M."/>
            <person name="Dorje P."/>
            <person name="Dorjee K."/>
            <person name="Dupes A."/>
            <person name="Elong R."/>
            <person name="Falk J."/>
            <person name="Farina A."/>
            <person name="Faro S."/>
            <person name="Ferguson D."/>
            <person name="Fisher S."/>
            <person name="Foley C.D."/>
            <person name="Franke A."/>
            <person name="Friedrich D."/>
            <person name="Gadbois L."/>
            <person name="Gearin G."/>
            <person name="Gearin C.R."/>
            <person name="Giannoukos G."/>
            <person name="Goode T."/>
            <person name="Graham J."/>
            <person name="Grandbois E."/>
            <person name="Grewal S."/>
            <person name="Gyaltsen K."/>
            <person name="Hafez N."/>
            <person name="Hagos B."/>
            <person name="Hall J."/>
            <person name="Henson C."/>
            <person name="Hollinger A."/>
            <person name="Honan T."/>
            <person name="Huard M.D."/>
            <person name="Hughes L."/>
            <person name="Hurhula B."/>
            <person name="Husby M.E."/>
            <person name="Kamat A."/>
            <person name="Kanga B."/>
            <person name="Kashin S."/>
            <person name="Khazanovich D."/>
            <person name="Kisner P."/>
            <person name="Lance K."/>
            <person name="Lara M."/>
            <person name="Lee W."/>
            <person name="Lennon N."/>
            <person name="Letendre F."/>
            <person name="LeVine R."/>
            <person name="Lipovsky A."/>
            <person name="Liu X."/>
            <person name="Liu J."/>
            <person name="Liu S."/>
            <person name="Lokyitsang T."/>
            <person name="Lokyitsang Y."/>
            <person name="Lubonja R."/>
            <person name="Lui A."/>
            <person name="MacDonald P."/>
            <person name="Magnisalis V."/>
            <person name="Maru K."/>
            <person name="Matthews C."/>
            <person name="McCusker W."/>
            <person name="McDonough S."/>
            <person name="Mehta T."/>
            <person name="Meldrim J."/>
            <person name="Meneus L."/>
            <person name="Mihai O."/>
            <person name="Mihalev A."/>
            <person name="Mihova T."/>
            <person name="Mittelman R."/>
            <person name="Mlenga V."/>
            <person name="Montmayeur A."/>
            <person name="Mulrain L."/>
            <person name="Navidi A."/>
            <person name="Naylor J."/>
            <person name="Negash T."/>
            <person name="Nguyen T."/>
            <person name="Nguyen N."/>
            <person name="Nicol R."/>
            <person name="Norbu C."/>
            <person name="Norbu N."/>
            <person name="Novod N."/>
            <person name="O'Neill B."/>
            <person name="Osman S."/>
            <person name="Markiewicz E."/>
            <person name="Oyono O.L."/>
            <person name="Patti C."/>
            <person name="Phunkhang P."/>
            <person name="Pierre F."/>
            <person name="Priest M."/>
            <person name="Raghuraman S."/>
            <person name="Rege F."/>
            <person name="Reyes R."/>
            <person name="Rise C."/>
            <person name="Rogov P."/>
            <person name="Ross K."/>
            <person name="Ryan E."/>
            <person name="Settipalli S."/>
            <person name="Shea T."/>
            <person name="Sherpa N."/>
            <person name="Shi L."/>
            <person name="Shih D."/>
            <person name="Sparrow T."/>
            <person name="Spaulding J."/>
            <person name="Stalker J."/>
            <person name="Stange-Thomann N."/>
            <person name="Stavropoulos S."/>
            <person name="Stone C."/>
            <person name="Strader C."/>
            <person name="Tesfaye S."/>
            <person name="Thomson T."/>
            <person name="Thoulutsang Y."/>
            <person name="Thoulutsang D."/>
            <person name="Topham K."/>
            <person name="Topping I."/>
            <person name="Tsamla T."/>
            <person name="Vassiliev H."/>
            <person name="Vo A."/>
            <person name="Wangchuk T."/>
            <person name="Wangdi T."/>
            <person name="Weiand M."/>
            <person name="Wilkinson J."/>
            <person name="Wilson A."/>
            <person name="Yadav S."/>
            <person name="Young G."/>
            <person name="Yu Q."/>
            <person name="Zembek L."/>
            <person name="Zhong D."/>
            <person name="Zimmer A."/>
            <person name="Zwirko Z."/>
            <person name="Jaffe D.B."/>
            <person name="Alvarez P."/>
            <person name="Brockman W."/>
            <person name="Butler J."/>
            <person name="Chin C."/>
            <person name="Gnerre S."/>
            <person name="Grabherr M."/>
            <person name="Kleber M."/>
            <person name="Mauceli E."/>
            <person name="MacCallum I."/>
        </authorList>
    </citation>
    <scope>NUCLEOTIDE SEQUENCE [LARGE SCALE GENOMIC DNA]</scope>
    <source>
        <strain evidence="4">Tucson 15081-1352.22</strain>
    </source>
</reference>
<proteinExistence type="predicted"/>
<evidence type="ECO:0000256" key="2">
    <source>
        <dbReference type="SAM" id="SignalP"/>
    </source>
</evidence>
<feature type="chain" id="PRO_5006387908" description="Acp21a" evidence="2">
    <location>
        <begin position="22"/>
        <end position="69"/>
    </location>
</feature>
<keyword evidence="4" id="KW-1185">Reference proteome</keyword>
<evidence type="ECO:0000313" key="4">
    <source>
        <dbReference type="Proteomes" id="UP000009192"/>
    </source>
</evidence>